<dbReference type="AlphaFoldDB" id="A0A4Y2AF47"/>
<evidence type="ECO:0000313" key="2">
    <source>
        <dbReference type="Proteomes" id="UP000499080"/>
    </source>
</evidence>
<protein>
    <submittedName>
        <fullName evidence="1">Uncharacterized protein</fullName>
    </submittedName>
</protein>
<gene>
    <name evidence="1" type="ORF">AVEN_42799_1</name>
</gene>
<dbReference type="EMBL" id="BGPR01000015">
    <property type="protein sequence ID" value="GBL78247.1"/>
    <property type="molecule type" value="Genomic_DNA"/>
</dbReference>
<comment type="caution">
    <text evidence="1">The sequence shown here is derived from an EMBL/GenBank/DDBJ whole genome shotgun (WGS) entry which is preliminary data.</text>
</comment>
<reference evidence="1 2" key="1">
    <citation type="journal article" date="2019" name="Sci. Rep.">
        <title>Orb-weaving spider Araneus ventricosus genome elucidates the spidroin gene catalogue.</title>
        <authorList>
            <person name="Kono N."/>
            <person name="Nakamura H."/>
            <person name="Ohtoshi R."/>
            <person name="Moran D.A.P."/>
            <person name="Shinohara A."/>
            <person name="Yoshida Y."/>
            <person name="Fujiwara M."/>
            <person name="Mori M."/>
            <person name="Tomita M."/>
            <person name="Arakawa K."/>
        </authorList>
    </citation>
    <scope>NUCLEOTIDE SEQUENCE [LARGE SCALE GENOMIC DNA]</scope>
</reference>
<sequence length="129" mass="14259">MKICDTSSASIHITFLGCALSSSSPSSSSYFSFSRTYSIISSSPRERLMGTELSISTHGVEAWRGECQLMCRPRHLTTVQNYEFHPKIVLVSLQKRDVNMFMPTHTTGGSHLDVPLGGAFYQQLSSFSS</sequence>
<keyword evidence="2" id="KW-1185">Reference proteome</keyword>
<evidence type="ECO:0000313" key="1">
    <source>
        <dbReference type="EMBL" id="GBL78247.1"/>
    </source>
</evidence>
<dbReference type="Proteomes" id="UP000499080">
    <property type="component" value="Unassembled WGS sequence"/>
</dbReference>
<proteinExistence type="predicted"/>
<dbReference type="PROSITE" id="PS51257">
    <property type="entry name" value="PROKAR_LIPOPROTEIN"/>
    <property type="match status" value="1"/>
</dbReference>
<organism evidence="1 2">
    <name type="scientific">Araneus ventricosus</name>
    <name type="common">Orbweaver spider</name>
    <name type="synonym">Epeira ventricosa</name>
    <dbReference type="NCBI Taxonomy" id="182803"/>
    <lineage>
        <taxon>Eukaryota</taxon>
        <taxon>Metazoa</taxon>
        <taxon>Ecdysozoa</taxon>
        <taxon>Arthropoda</taxon>
        <taxon>Chelicerata</taxon>
        <taxon>Arachnida</taxon>
        <taxon>Araneae</taxon>
        <taxon>Araneomorphae</taxon>
        <taxon>Entelegynae</taxon>
        <taxon>Araneoidea</taxon>
        <taxon>Araneidae</taxon>
        <taxon>Araneus</taxon>
    </lineage>
</organism>
<accession>A0A4Y2AF47</accession>
<name>A0A4Y2AF47_ARAVE</name>